<keyword evidence="2" id="KW-0732">Signal</keyword>
<name>A0ABP9HDQ3_9ACTN</name>
<comment type="caution">
    <text evidence="3">The sequence shown here is derived from an EMBL/GenBank/DDBJ whole genome shotgun (WGS) entry which is preliminary data.</text>
</comment>
<sequence>MRNLPTRHRTRLHRTTAGAGAAVLASLLVLSACSSGGSDGGKDGVASLGDGKGSSAPPKAAAGDKGDMVKYAGCMREHGIDMPDPNADGSMAVMAMPAAGGADSAEMKKMEDASNACRQWLPNGGEVSEKDKAAQRENDLKLAKCLREHGMDVPDPQPGQNGLAIGQDASDPNKSDAAFKACMPGSGDAPSVTVPK</sequence>
<dbReference type="Proteomes" id="UP001500466">
    <property type="component" value="Unassembled WGS sequence"/>
</dbReference>
<dbReference type="EMBL" id="BAABHS010000012">
    <property type="protein sequence ID" value="GAA4968358.1"/>
    <property type="molecule type" value="Genomic_DNA"/>
</dbReference>
<dbReference type="RefSeq" id="WP_345676617.1">
    <property type="nucleotide sequence ID" value="NZ_BAABHS010000012.1"/>
</dbReference>
<feature type="region of interest" description="Disordered" evidence="1">
    <location>
        <begin position="148"/>
        <end position="196"/>
    </location>
</feature>
<feature type="signal peptide" evidence="2">
    <location>
        <begin position="1"/>
        <end position="34"/>
    </location>
</feature>
<accession>A0ABP9HDQ3</accession>
<reference evidence="4" key="1">
    <citation type="journal article" date="2019" name="Int. J. Syst. Evol. Microbiol.">
        <title>The Global Catalogue of Microorganisms (GCM) 10K type strain sequencing project: providing services to taxonomists for standard genome sequencing and annotation.</title>
        <authorList>
            <consortium name="The Broad Institute Genomics Platform"/>
            <consortium name="The Broad Institute Genome Sequencing Center for Infectious Disease"/>
            <person name="Wu L."/>
            <person name="Ma J."/>
        </authorList>
    </citation>
    <scope>NUCLEOTIDE SEQUENCE [LARGE SCALE GENOMIC DNA]</scope>
    <source>
        <strain evidence="4">JCM 17986</strain>
    </source>
</reference>
<evidence type="ECO:0000313" key="3">
    <source>
        <dbReference type="EMBL" id="GAA4968358.1"/>
    </source>
</evidence>
<feature type="chain" id="PRO_5047243598" description="Cysteine rich repeat-containing protein" evidence="2">
    <location>
        <begin position="35"/>
        <end position="196"/>
    </location>
</feature>
<keyword evidence="4" id="KW-1185">Reference proteome</keyword>
<dbReference type="PROSITE" id="PS51257">
    <property type="entry name" value="PROKAR_LIPOPROTEIN"/>
    <property type="match status" value="1"/>
</dbReference>
<feature type="region of interest" description="Disordered" evidence="1">
    <location>
        <begin position="37"/>
        <end position="65"/>
    </location>
</feature>
<evidence type="ECO:0008006" key="5">
    <source>
        <dbReference type="Google" id="ProtNLM"/>
    </source>
</evidence>
<organism evidence="3 4">
    <name type="scientific">Yinghuangia aomiensis</name>
    <dbReference type="NCBI Taxonomy" id="676205"/>
    <lineage>
        <taxon>Bacteria</taxon>
        <taxon>Bacillati</taxon>
        <taxon>Actinomycetota</taxon>
        <taxon>Actinomycetes</taxon>
        <taxon>Kitasatosporales</taxon>
        <taxon>Streptomycetaceae</taxon>
        <taxon>Yinghuangia</taxon>
    </lineage>
</organism>
<gene>
    <name evidence="3" type="ORF">GCM10023205_36860</name>
</gene>
<evidence type="ECO:0000256" key="1">
    <source>
        <dbReference type="SAM" id="MobiDB-lite"/>
    </source>
</evidence>
<evidence type="ECO:0000256" key="2">
    <source>
        <dbReference type="SAM" id="SignalP"/>
    </source>
</evidence>
<proteinExistence type="predicted"/>
<evidence type="ECO:0000313" key="4">
    <source>
        <dbReference type="Proteomes" id="UP001500466"/>
    </source>
</evidence>
<protein>
    <recommendedName>
        <fullName evidence="5">Cysteine rich repeat-containing protein</fullName>
    </recommendedName>
</protein>